<evidence type="ECO:0000256" key="7">
    <source>
        <dbReference type="SAM" id="MobiDB-lite"/>
    </source>
</evidence>
<dbReference type="eggNOG" id="KOG4133">
    <property type="taxonomic scope" value="Eukaryota"/>
</dbReference>
<dbReference type="InterPro" id="IPR036167">
    <property type="entry name" value="tRNA_intron_Endo_cat-like_sf"/>
</dbReference>
<evidence type="ECO:0000313" key="11">
    <source>
        <dbReference type="Proteomes" id="UP000008066"/>
    </source>
</evidence>
<accession>G0S624</accession>
<keyword evidence="3 5" id="KW-0456">Lyase</keyword>
<dbReference type="PANTHER" id="PTHR13070:SF0">
    <property type="entry name" value="TRNA-SPLICING ENDONUCLEASE SUBUNIT SEN34"/>
    <property type="match status" value="1"/>
</dbReference>
<dbReference type="OrthoDB" id="48041at2759"/>
<dbReference type="Pfam" id="PF01974">
    <property type="entry name" value="tRNA_int_endo"/>
    <property type="match status" value="1"/>
</dbReference>
<evidence type="ECO:0000256" key="3">
    <source>
        <dbReference type="ARBA" id="ARBA00023239"/>
    </source>
</evidence>
<dbReference type="InterPro" id="IPR011856">
    <property type="entry name" value="tRNA_endonuc-like_dom_sf"/>
</dbReference>
<dbReference type="Proteomes" id="UP000008066">
    <property type="component" value="Unassembled WGS sequence"/>
</dbReference>
<dbReference type="STRING" id="759272.G0S624"/>
<dbReference type="HOGENOM" id="CLU_049366_0_0_1"/>
<dbReference type="AlphaFoldDB" id="G0S624"/>
<feature type="region of interest" description="Disordered" evidence="7">
    <location>
        <begin position="122"/>
        <end position="178"/>
    </location>
</feature>
<dbReference type="GO" id="GO:0000213">
    <property type="term" value="F:tRNA-intron lyase activity"/>
    <property type="evidence" value="ECO:0007669"/>
    <property type="project" value="UniProtKB-UniRule"/>
</dbReference>
<evidence type="ECO:0000256" key="2">
    <source>
        <dbReference type="ARBA" id="ARBA00022694"/>
    </source>
</evidence>
<dbReference type="GO" id="GO:0000214">
    <property type="term" value="C:tRNA-intron endonuclease complex"/>
    <property type="evidence" value="ECO:0007669"/>
    <property type="project" value="UniProtKB-UniRule"/>
</dbReference>
<dbReference type="EC" id="4.6.1.16" evidence="5"/>
<dbReference type="SUPFAM" id="SSF53032">
    <property type="entry name" value="tRNA-intron endonuclease catalytic domain-like"/>
    <property type="match status" value="1"/>
</dbReference>
<proteinExistence type="inferred from homology"/>
<gene>
    <name evidence="10" type="ORF">CTHT_0033920</name>
</gene>
<keyword evidence="2 5" id="KW-0819">tRNA processing</keyword>
<dbReference type="GeneID" id="18257430"/>
<dbReference type="Gene3D" id="3.40.1350.10">
    <property type="match status" value="1"/>
</dbReference>
<sequence length="312" mass="33937">MTAPVAQRRVRISRVAGRFLVFDIDDVVYIRRHHGICAVLTGTMPQNPTQNLFLGLPVELQAEEAQLLVDKGVGYVADELSEHLSLLTSADDTARKAYLQHLKQLRRNAQLAFEEEKANIQAKHQAKRKVAAKPAKAAEGEPSSSSTKPATDSESTSLPDTTCVVPKSPPKESLPAITPTTSSALISVTPSAAATEPPVPSSSPSYLLYRFLNSRGYYFTPGLRFGGDWSVYPGDPFRYHAHYLANYYGWNEEIPMLDLVTSGRLGTAVKKGFLFGAQKPSPAGGEVSDTPKQDSANQGGEVRVFCIEWAGM</sequence>
<feature type="domain" description="tRNA intron endonuclease catalytic" evidence="8">
    <location>
        <begin position="205"/>
        <end position="275"/>
    </location>
</feature>
<dbReference type="Pfam" id="PF26577">
    <property type="entry name" value="TSEN34_N"/>
    <property type="match status" value="1"/>
</dbReference>
<keyword evidence="11" id="KW-1185">Reference proteome</keyword>
<dbReference type="GO" id="GO:0003676">
    <property type="term" value="F:nucleic acid binding"/>
    <property type="evidence" value="ECO:0007669"/>
    <property type="project" value="InterPro"/>
</dbReference>
<feature type="active site" evidence="6">
    <location>
        <position position="232"/>
    </location>
</feature>
<dbReference type="CDD" id="cd22363">
    <property type="entry name" value="tRNA-intron_lyase_C"/>
    <property type="match status" value="1"/>
</dbReference>
<dbReference type="GO" id="GO:0000379">
    <property type="term" value="P:tRNA-type intron splice site recognition and cleavage"/>
    <property type="evidence" value="ECO:0007669"/>
    <property type="project" value="UniProtKB-UniRule"/>
</dbReference>
<comment type="similarity">
    <text evidence="1 5">Belongs to the tRNA-intron endonuclease family.</text>
</comment>
<protein>
    <recommendedName>
        <fullName evidence="5">tRNA-splicing endonuclease subunit Sen34</fullName>
        <ecNumber evidence="5">4.6.1.16</ecNumber>
    </recommendedName>
</protein>
<dbReference type="EMBL" id="GL988041">
    <property type="protein sequence ID" value="EGS21532.1"/>
    <property type="molecule type" value="Genomic_DNA"/>
</dbReference>
<evidence type="ECO:0000256" key="6">
    <source>
        <dbReference type="PIRSR" id="PIRSR017250-50"/>
    </source>
</evidence>
<dbReference type="PIRSF" id="PIRSF017250">
    <property type="entry name" value="tRNA_splic_SEN34"/>
    <property type="match status" value="1"/>
</dbReference>
<feature type="compositionally biased region" description="Polar residues" evidence="7">
    <location>
        <begin position="142"/>
        <end position="160"/>
    </location>
</feature>
<evidence type="ECO:0000256" key="4">
    <source>
        <dbReference type="ARBA" id="ARBA00059865"/>
    </source>
</evidence>
<dbReference type="InterPro" id="IPR006677">
    <property type="entry name" value="tRNA_intron_Endonuc_cat-like"/>
</dbReference>
<dbReference type="KEGG" id="cthr:CTHT_0033920"/>
<dbReference type="OMA" id="RTFSLEW"/>
<dbReference type="PANTHER" id="PTHR13070">
    <property type="entry name" value="TRNA-SPLICING ENDONUCLEASE SUBUNIT SEN34-RELATED"/>
    <property type="match status" value="1"/>
</dbReference>
<name>G0S624_CHATD</name>
<dbReference type="InterPro" id="IPR059049">
    <property type="entry name" value="TSEN34_N"/>
</dbReference>
<evidence type="ECO:0000256" key="1">
    <source>
        <dbReference type="ARBA" id="ARBA00008078"/>
    </source>
</evidence>
<feature type="active site" evidence="6">
    <location>
        <position position="240"/>
    </location>
</feature>
<dbReference type="FunFam" id="3.40.1350.10:FF:000008">
    <property type="entry name" value="tRNA-splicing endonuclease subunit Sen34"/>
    <property type="match status" value="1"/>
</dbReference>
<reference evidence="10 11" key="1">
    <citation type="journal article" date="2011" name="Cell">
        <title>Insight into structure and assembly of the nuclear pore complex by utilizing the genome of a eukaryotic thermophile.</title>
        <authorList>
            <person name="Amlacher S."/>
            <person name="Sarges P."/>
            <person name="Flemming D."/>
            <person name="van Noort V."/>
            <person name="Kunze R."/>
            <person name="Devos D.P."/>
            <person name="Arumugam M."/>
            <person name="Bork P."/>
            <person name="Hurt E."/>
        </authorList>
    </citation>
    <scope>NUCLEOTIDE SEQUENCE [LARGE SCALE GENOMIC DNA]</scope>
    <source>
        <strain evidence="11">DSM 1495 / CBS 144.50 / IMI 039719</strain>
    </source>
</reference>
<evidence type="ECO:0000313" key="10">
    <source>
        <dbReference type="EMBL" id="EGS21532.1"/>
    </source>
</evidence>
<comment type="function">
    <text evidence="4">Constitutes one of the two catalytic subunit of the tRNA-splicing endonuclease complex, a complex responsible for identification and cleavage of the splice sites in pre-tRNA. It cleaves pre-tRNA at the 5'- and 3'-splice sites to release the intron. The products are an intron and two tRNA half-molecules bearing 2',3'-cyclic phosphate and 5'-OH termini. There are no conserved sequences at the splice sites, but the intron is invariably located at the same site in the gene, placing the splice sites an invariant distance from the constant structural features of the tRNA body. It probably carries the active site for 3'-splice site cleavage.</text>
</comment>
<feature type="active site" evidence="6">
    <location>
        <position position="271"/>
    </location>
</feature>
<evidence type="ECO:0000259" key="9">
    <source>
        <dbReference type="Pfam" id="PF26577"/>
    </source>
</evidence>
<evidence type="ECO:0000256" key="5">
    <source>
        <dbReference type="PIRNR" id="PIRNR017250"/>
    </source>
</evidence>
<organism evidence="11">
    <name type="scientific">Chaetomium thermophilum (strain DSM 1495 / CBS 144.50 / IMI 039719)</name>
    <name type="common">Thermochaetoides thermophila</name>
    <dbReference type="NCBI Taxonomy" id="759272"/>
    <lineage>
        <taxon>Eukaryota</taxon>
        <taxon>Fungi</taxon>
        <taxon>Dikarya</taxon>
        <taxon>Ascomycota</taxon>
        <taxon>Pezizomycotina</taxon>
        <taxon>Sordariomycetes</taxon>
        <taxon>Sordariomycetidae</taxon>
        <taxon>Sordariales</taxon>
        <taxon>Chaetomiaceae</taxon>
        <taxon>Thermochaetoides</taxon>
    </lineage>
</organism>
<feature type="domain" description="TSEN34 N-terminal" evidence="9">
    <location>
        <begin position="10"/>
        <end position="78"/>
    </location>
</feature>
<dbReference type="InterPro" id="IPR016690">
    <property type="entry name" value="TSEN34"/>
</dbReference>
<evidence type="ECO:0000259" key="8">
    <source>
        <dbReference type="Pfam" id="PF01974"/>
    </source>
</evidence>
<dbReference type="RefSeq" id="XP_006693828.1">
    <property type="nucleotide sequence ID" value="XM_006693765.1"/>
</dbReference>